<sequence>MTSFSCSANKSRSASRTKSIVIGRPVKLALAITRFSAPSNSRTLERRRFAIKKATSSGR</sequence>
<reference evidence="1 2" key="1">
    <citation type="submission" date="2015-07" db="EMBL/GenBank/DDBJ databases">
        <authorList>
            <consortium name="Pathogen Informatics"/>
        </authorList>
    </citation>
    <scope>NUCLEOTIDE SEQUENCE [LARGE SCALE GENOMIC DNA]</scope>
    <source>
        <strain evidence="1 2">A316</strain>
    </source>
</reference>
<dbReference type="AlphaFoldDB" id="A0A656A4F1"/>
<proteinExistence type="predicted"/>
<evidence type="ECO:0000313" key="1">
    <source>
        <dbReference type="EMBL" id="CSC92147.1"/>
    </source>
</evidence>
<gene>
    <name evidence="1" type="ORF">ERS013200_02628</name>
</gene>
<accession>A0A656A4F1</accession>
<protein>
    <submittedName>
        <fullName evidence="1">Uncharacterized protein</fullName>
    </submittedName>
</protein>
<organism evidence="1 2">
    <name type="scientific">Vibrio cholerae</name>
    <dbReference type="NCBI Taxonomy" id="666"/>
    <lineage>
        <taxon>Bacteria</taxon>
        <taxon>Pseudomonadati</taxon>
        <taxon>Pseudomonadota</taxon>
        <taxon>Gammaproteobacteria</taxon>
        <taxon>Vibrionales</taxon>
        <taxon>Vibrionaceae</taxon>
        <taxon>Vibrio</taxon>
    </lineage>
</organism>
<name>A0A656A4F1_VIBCL</name>
<dbReference type="EMBL" id="CWQY01000018">
    <property type="protein sequence ID" value="CSC92147.1"/>
    <property type="molecule type" value="Genomic_DNA"/>
</dbReference>
<dbReference type="Proteomes" id="UP000041770">
    <property type="component" value="Unassembled WGS sequence"/>
</dbReference>
<evidence type="ECO:0000313" key="2">
    <source>
        <dbReference type="Proteomes" id="UP000041770"/>
    </source>
</evidence>